<gene>
    <name evidence="1" type="ORF">PPSIR1_39720</name>
</gene>
<evidence type="ECO:0000313" key="1">
    <source>
        <dbReference type="EMBL" id="EDM81453.1"/>
    </source>
</evidence>
<evidence type="ECO:0000313" key="2">
    <source>
        <dbReference type="Proteomes" id="UP000005801"/>
    </source>
</evidence>
<sequence>MEEVRSIIGGVPTVLARMHAKGELEEHWPAIRNMLAGAQVLGGEIMFGMLAAFALRCSVPYCFTIYSSRLERIDGREIGAVFEFPDHVPRHDYWSRVLKLAWLVTNGGPHDAVARHLLRGLCSPEEYTAVIHLAEASRVVRAASERFGLTPADEPALERLPEPVRAQIPEFIQFHTEVQTGRRPVVKMCSACRKVASADDQWFPFEAAEELVPAGAIYSHGLCEPCLQRALADAGLSA</sequence>
<protein>
    <submittedName>
        <fullName evidence="1">Uncharacterized protein</fullName>
    </submittedName>
</protein>
<dbReference type="AlphaFoldDB" id="A6FY74"/>
<dbReference type="Proteomes" id="UP000005801">
    <property type="component" value="Unassembled WGS sequence"/>
</dbReference>
<dbReference type="EMBL" id="ABCS01000003">
    <property type="protein sequence ID" value="EDM81453.1"/>
    <property type="molecule type" value="Genomic_DNA"/>
</dbReference>
<proteinExistence type="predicted"/>
<organism evidence="1 2">
    <name type="scientific">Plesiocystis pacifica SIR-1</name>
    <dbReference type="NCBI Taxonomy" id="391625"/>
    <lineage>
        <taxon>Bacteria</taxon>
        <taxon>Pseudomonadati</taxon>
        <taxon>Myxococcota</taxon>
        <taxon>Polyangia</taxon>
        <taxon>Nannocystales</taxon>
        <taxon>Nannocystaceae</taxon>
        <taxon>Plesiocystis</taxon>
    </lineage>
</organism>
<accession>A6FY74</accession>
<keyword evidence="2" id="KW-1185">Reference proteome</keyword>
<reference evidence="1 2" key="1">
    <citation type="submission" date="2007-06" db="EMBL/GenBank/DDBJ databases">
        <authorList>
            <person name="Shimkets L."/>
            <person name="Ferriera S."/>
            <person name="Johnson J."/>
            <person name="Kravitz S."/>
            <person name="Beeson K."/>
            <person name="Sutton G."/>
            <person name="Rogers Y.-H."/>
            <person name="Friedman R."/>
            <person name="Frazier M."/>
            <person name="Venter J.C."/>
        </authorList>
    </citation>
    <scope>NUCLEOTIDE SEQUENCE [LARGE SCALE GENOMIC DNA]</scope>
    <source>
        <strain evidence="1 2">SIR-1</strain>
    </source>
</reference>
<comment type="caution">
    <text evidence="1">The sequence shown here is derived from an EMBL/GenBank/DDBJ whole genome shotgun (WGS) entry which is preliminary data.</text>
</comment>
<name>A6FY74_9BACT</name>